<keyword evidence="4 11" id="KW-0547">Nucleotide-binding</keyword>
<dbReference type="HAMAP" id="MF_01633">
    <property type="entry name" value="QueC"/>
    <property type="match status" value="1"/>
</dbReference>
<evidence type="ECO:0000256" key="4">
    <source>
        <dbReference type="ARBA" id="ARBA00022741"/>
    </source>
</evidence>
<evidence type="ECO:0000256" key="8">
    <source>
        <dbReference type="ARBA" id="ARBA00037993"/>
    </source>
</evidence>
<evidence type="ECO:0000256" key="6">
    <source>
        <dbReference type="ARBA" id="ARBA00022833"/>
    </source>
</evidence>
<feature type="binding site" evidence="11">
    <location>
        <begin position="25"/>
        <end position="35"/>
    </location>
    <ligand>
        <name>ATP</name>
        <dbReference type="ChEBI" id="CHEBI:30616"/>
    </ligand>
</feature>
<dbReference type="CDD" id="cd01995">
    <property type="entry name" value="QueC-like"/>
    <property type="match status" value="1"/>
</dbReference>
<dbReference type="EC" id="6.3.4.20" evidence="9 11"/>
<comment type="catalytic activity">
    <reaction evidence="10 11">
        <text>7-carboxy-7-carbaguanine + NH4(+) + 2 ATP = 7-cyano-7-carbaguanine + 2 AMP + 2 diphosphate + 2 H(+)</text>
        <dbReference type="Rhea" id="RHEA:27982"/>
        <dbReference type="ChEBI" id="CHEBI:15378"/>
        <dbReference type="ChEBI" id="CHEBI:28938"/>
        <dbReference type="ChEBI" id="CHEBI:30616"/>
        <dbReference type="ChEBI" id="CHEBI:33019"/>
        <dbReference type="ChEBI" id="CHEBI:45075"/>
        <dbReference type="ChEBI" id="CHEBI:61036"/>
        <dbReference type="ChEBI" id="CHEBI:456215"/>
        <dbReference type="EC" id="6.3.4.20"/>
    </reaction>
</comment>
<evidence type="ECO:0000256" key="5">
    <source>
        <dbReference type="ARBA" id="ARBA00022785"/>
    </source>
</evidence>
<dbReference type="EMBL" id="CP138327">
    <property type="protein sequence ID" value="WXT99375.1"/>
    <property type="molecule type" value="Genomic_DNA"/>
</dbReference>
<feature type="binding site" evidence="11">
    <location>
        <position position="215"/>
    </location>
    <ligand>
        <name>Zn(2+)</name>
        <dbReference type="ChEBI" id="CHEBI:29105"/>
    </ligand>
</feature>
<dbReference type="GO" id="GO:0008270">
    <property type="term" value="F:zinc ion binding"/>
    <property type="evidence" value="ECO:0007669"/>
    <property type="project" value="UniProtKB-UniRule"/>
</dbReference>
<evidence type="ECO:0000256" key="1">
    <source>
        <dbReference type="ARBA" id="ARBA00005061"/>
    </source>
</evidence>
<dbReference type="AlphaFoldDB" id="A0AAU6PEF8"/>
<comment type="cofactor">
    <cofactor evidence="11">
        <name>Zn(2+)</name>
        <dbReference type="ChEBI" id="CHEBI:29105"/>
    </cofactor>
    <text evidence="11">Binds 1 zinc ion per subunit.</text>
</comment>
<evidence type="ECO:0000256" key="3">
    <source>
        <dbReference type="ARBA" id="ARBA00022723"/>
    </source>
</evidence>
<keyword evidence="6 11" id="KW-0862">Zinc</keyword>
<protein>
    <recommendedName>
        <fullName evidence="9 11">7-cyano-7-deazaguanine synthase</fullName>
        <ecNumber evidence="9 11">6.3.4.20</ecNumber>
    </recommendedName>
    <alternativeName>
        <fullName evidence="11">7-cyano-7-carbaguanine synthase</fullName>
    </alternativeName>
    <alternativeName>
        <fullName evidence="11">PreQ(0) synthase</fullName>
    </alternativeName>
    <alternativeName>
        <fullName evidence="11">Queuosine biosynthesis protein QueC</fullName>
    </alternativeName>
</protein>
<feature type="binding site" evidence="11">
    <location>
        <position position="205"/>
    </location>
    <ligand>
        <name>Zn(2+)</name>
        <dbReference type="ChEBI" id="CHEBI:29105"/>
    </ligand>
</feature>
<accession>A0AAU6PEF8</accession>
<dbReference type="PANTHER" id="PTHR42914">
    <property type="entry name" value="7-CYANO-7-DEAZAGUANINE SYNTHASE"/>
    <property type="match status" value="1"/>
</dbReference>
<sequence>MRQTVKNGWSQKETLLMSKKAVVLLSGGLDSTTTLAIAQSQGFECYAMSFDYGQKQKSELNAATKIAALFSAAEHRIMSIALNDIGGSALTDSAIAVPDFKESDDIPITYVPARNTIFLSYAMAWAEVLNCQDIFIGVNALDYSGYPDCRAEYIKAFEMMANLATKQGVEGQKLTIHTPLIALHKAEIIKKGLELGVDYAMTTTCYQADEHGDACGICDACEYRKLGFKEAGMPDPTRYKTLIQK</sequence>
<comment type="similarity">
    <text evidence="8 11">Belongs to the QueC family.</text>
</comment>
<dbReference type="PIRSF" id="PIRSF006293">
    <property type="entry name" value="ExsB"/>
    <property type="match status" value="1"/>
</dbReference>
<dbReference type="PANTHER" id="PTHR42914:SF1">
    <property type="entry name" value="7-CYANO-7-DEAZAGUANINE SYNTHASE"/>
    <property type="match status" value="1"/>
</dbReference>
<dbReference type="GO" id="GO:0008616">
    <property type="term" value="P:tRNA queuosine(34) biosynthetic process"/>
    <property type="evidence" value="ECO:0007669"/>
    <property type="project" value="UniProtKB-UniRule"/>
</dbReference>
<evidence type="ECO:0000256" key="11">
    <source>
        <dbReference type="HAMAP-Rule" id="MF_01633"/>
    </source>
</evidence>
<feature type="binding site" evidence="11">
    <location>
        <position position="221"/>
    </location>
    <ligand>
        <name>Zn(2+)</name>
        <dbReference type="ChEBI" id="CHEBI:29105"/>
    </ligand>
</feature>
<keyword evidence="3 11" id="KW-0479">Metal-binding</keyword>
<dbReference type="NCBIfam" id="TIGR00364">
    <property type="entry name" value="7-cyano-7-deazaguanine synthase QueC"/>
    <property type="match status" value="1"/>
</dbReference>
<keyword evidence="2 11" id="KW-0436">Ligase</keyword>
<keyword evidence="5 11" id="KW-0671">Queuosine biosynthesis</keyword>
<gene>
    <name evidence="11 12" type="primary">queC</name>
    <name evidence="12" type="ORF">Ctma_0072</name>
</gene>
<dbReference type="Pfam" id="PF06508">
    <property type="entry name" value="QueC"/>
    <property type="match status" value="1"/>
</dbReference>
<evidence type="ECO:0000256" key="9">
    <source>
        <dbReference type="ARBA" id="ARBA00039149"/>
    </source>
</evidence>
<dbReference type="GO" id="GO:0016879">
    <property type="term" value="F:ligase activity, forming carbon-nitrogen bonds"/>
    <property type="evidence" value="ECO:0007669"/>
    <property type="project" value="UniProtKB-UniRule"/>
</dbReference>
<proteinExistence type="inferred from homology"/>
<feature type="binding site" evidence="11">
    <location>
        <position position="218"/>
    </location>
    <ligand>
        <name>Zn(2+)</name>
        <dbReference type="ChEBI" id="CHEBI:29105"/>
    </ligand>
</feature>
<evidence type="ECO:0000256" key="10">
    <source>
        <dbReference type="ARBA" id="ARBA00047890"/>
    </source>
</evidence>
<comment type="pathway">
    <text evidence="1 11">Purine metabolism; 7-cyano-7-deazaguanine biosynthesis.</text>
</comment>
<dbReference type="GO" id="GO:0005524">
    <property type="term" value="F:ATP binding"/>
    <property type="evidence" value="ECO:0007669"/>
    <property type="project" value="UniProtKB-UniRule"/>
</dbReference>
<comment type="function">
    <text evidence="11">Catalyzes the ATP-dependent conversion of 7-carboxy-7-deazaguanine (CDG) to 7-cyano-7-deazaguanine (preQ(0)).</text>
</comment>
<organism evidence="12">
    <name type="scientific">Catillopecten margaritatus gill symbiont</name>
    <dbReference type="NCBI Taxonomy" id="3083288"/>
    <lineage>
        <taxon>Bacteria</taxon>
        <taxon>Pseudomonadati</taxon>
        <taxon>Pseudomonadota</taxon>
        <taxon>Gammaproteobacteria</taxon>
        <taxon>sulfur-oxidizing symbionts</taxon>
    </lineage>
</organism>
<reference evidence="12" key="1">
    <citation type="submission" date="2023-10" db="EMBL/GenBank/DDBJ databases">
        <title>The first scallop-associated chemosynthetic bacterial symbiont.</title>
        <authorList>
            <person name="Lin Y.-T."/>
            <person name="Sun J."/>
            <person name="Ip J.C.-H."/>
            <person name="He X."/>
            <person name="Gao Z.-M."/>
            <person name="Perez M."/>
            <person name="Xu T."/>
            <person name="Qian P.-Y."/>
            <person name="Qiu J.-W."/>
        </authorList>
    </citation>
    <scope>NUCLEOTIDE SEQUENCE</scope>
    <source>
        <strain evidence="12">Gill1</strain>
    </source>
</reference>
<evidence type="ECO:0000256" key="2">
    <source>
        <dbReference type="ARBA" id="ARBA00022598"/>
    </source>
</evidence>
<dbReference type="SUPFAM" id="SSF52402">
    <property type="entry name" value="Adenine nucleotide alpha hydrolases-like"/>
    <property type="match status" value="1"/>
</dbReference>
<dbReference type="InterPro" id="IPR018317">
    <property type="entry name" value="QueC"/>
</dbReference>
<dbReference type="Gene3D" id="3.40.50.620">
    <property type="entry name" value="HUPs"/>
    <property type="match status" value="1"/>
</dbReference>
<dbReference type="InterPro" id="IPR014729">
    <property type="entry name" value="Rossmann-like_a/b/a_fold"/>
</dbReference>
<name>A0AAU6PEF8_9GAMM</name>
<keyword evidence="7 11" id="KW-0067">ATP-binding</keyword>
<evidence type="ECO:0000256" key="7">
    <source>
        <dbReference type="ARBA" id="ARBA00022840"/>
    </source>
</evidence>
<evidence type="ECO:0000313" key="12">
    <source>
        <dbReference type="EMBL" id="WXT99375.1"/>
    </source>
</evidence>